<sequence>MSDHWEIIIMMPEGLPAREVVQTTHQVISELDGIIDEDCLLILHDTATESPDVEYVEDSQAALEKLSTWSELGGIEYYMPDGMMTVEYAGPSNSGVVEYIKITIPNLEFFKVDGEESKNRYINLAKVLHSKLQAKRTIMDWNVGLLYTSEPWNQEMNRLKNSEFIGEHLIDIRRIEERSNTGMVA</sequence>
<dbReference type="EMBL" id="RSCL01000005">
    <property type="protein sequence ID" value="RUT07149.1"/>
    <property type="molecule type" value="Genomic_DNA"/>
</dbReference>
<proteinExistence type="predicted"/>
<comment type="caution">
    <text evidence="1">The sequence shown here is derived from an EMBL/GenBank/DDBJ whole genome shotgun (WGS) entry which is preliminary data.</text>
</comment>
<dbReference type="RefSeq" id="WP_127080987.1">
    <property type="nucleotide sequence ID" value="NZ_RSCL01000005.1"/>
</dbReference>
<dbReference type="AlphaFoldDB" id="A0A433VM40"/>
<dbReference type="Proteomes" id="UP000271624">
    <property type="component" value="Unassembled WGS sequence"/>
</dbReference>
<protein>
    <submittedName>
        <fullName evidence="1">Uncharacterized protein</fullName>
    </submittedName>
</protein>
<organism evidence="1 2">
    <name type="scientific">Dulcicalothrix desertica PCC 7102</name>
    <dbReference type="NCBI Taxonomy" id="232991"/>
    <lineage>
        <taxon>Bacteria</taxon>
        <taxon>Bacillati</taxon>
        <taxon>Cyanobacteriota</taxon>
        <taxon>Cyanophyceae</taxon>
        <taxon>Nostocales</taxon>
        <taxon>Calotrichaceae</taxon>
        <taxon>Dulcicalothrix</taxon>
    </lineage>
</organism>
<name>A0A433VM40_9CYAN</name>
<evidence type="ECO:0000313" key="2">
    <source>
        <dbReference type="Proteomes" id="UP000271624"/>
    </source>
</evidence>
<evidence type="ECO:0000313" key="1">
    <source>
        <dbReference type="EMBL" id="RUT07149.1"/>
    </source>
</evidence>
<keyword evidence="2" id="KW-1185">Reference proteome</keyword>
<accession>A0A433VM40</accession>
<gene>
    <name evidence="1" type="ORF">DSM106972_024100</name>
</gene>
<reference evidence="1" key="2">
    <citation type="journal article" date="2019" name="Genome Biol. Evol.">
        <title>Day and night: Metabolic profiles and evolutionary relationships of six axenic non-marine cyanobacteria.</title>
        <authorList>
            <person name="Will S.E."/>
            <person name="Henke P."/>
            <person name="Boedeker C."/>
            <person name="Huang S."/>
            <person name="Brinkmann H."/>
            <person name="Rohde M."/>
            <person name="Jarek M."/>
            <person name="Friedl T."/>
            <person name="Seufert S."/>
            <person name="Schumacher M."/>
            <person name="Overmann J."/>
            <person name="Neumann-Schaal M."/>
            <person name="Petersen J."/>
        </authorList>
    </citation>
    <scope>NUCLEOTIDE SEQUENCE [LARGE SCALE GENOMIC DNA]</scope>
    <source>
        <strain evidence="1">PCC 7102</strain>
    </source>
</reference>
<reference evidence="1" key="1">
    <citation type="submission" date="2018-12" db="EMBL/GenBank/DDBJ databases">
        <authorList>
            <person name="Will S."/>
            <person name="Neumann-Schaal M."/>
            <person name="Henke P."/>
        </authorList>
    </citation>
    <scope>NUCLEOTIDE SEQUENCE</scope>
    <source>
        <strain evidence="1">PCC 7102</strain>
    </source>
</reference>
<dbReference type="OrthoDB" id="9868259at2"/>